<evidence type="ECO:0000313" key="2">
    <source>
        <dbReference type="Proteomes" id="UP001440984"/>
    </source>
</evidence>
<dbReference type="InterPro" id="IPR036457">
    <property type="entry name" value="PPM-type-like_dom_sf"/>
</dbReference>
<evidence type="ECO:0000313" key="1">
    <source>
        <dbReference type="EMBL" id="MEQ0560556.1"/>
    </source>
</evidence>
<reference evidence="1 2" key="1">
    <citation type="submission" date="2024-05" db="EMBL/GenBank/DDBJ databases">
        <authorList>
            <person name="Zhao H."/>
            <person name="Xu Y."/>
            <person name="Lin S."/>
            <person name="Spain J.C."/>
            <person name="Zhou N.-Y."/>
        </authorList>
    </citation>
    <scope>NUCLEOTIDE SEQUENCE [LARGE SCALE GENOMIC DNA]</scope>
    <source>
        <strain evidence="1 2">NEAU-NG30</strain>
    </source>
</reference>
<name>A0ABV0LEE8_9PSEU</name>
<dbReference type="Gene3D" id="3.60.40.10">
    <property type="entry name" value="PPM-type phosphatase domain"/>
    <property type="match status" value="1"/>
</dbReference>
<dbReference type="EMBL" id="JBDZYD010000005">
    <property type="protein sequence ID" value="MEQ0560556.1"/>
    <property type="molecule type" value="Genomic_DNA"/>
</dbReference>
<dbReference type="RefSeq" id="WP_348951489.1">
    <property type="nucleotide sequence ID" value="NZ_JBDZYD010000005.1"/>
</dbReference>
<proteinExistence type="predicted"/>
<keyword evidence="2" id="KW-1185">Reference proteome</keyword>
<organism evidence="1 2">
    <name type="scientific">Amycolatopsis melonis</name>
    <dbReference type="NCBI Taxonomy" id="3156488"/>
    <lineage>
        <taxon>Bacteria</taxon>
        <taxon>Bacillati</taxon>
        <taxon>Actinomycetota</taxon>
        <taxon>Actinomycetes</taxon>
        <taxon>Pseudonocardiales</taxon>
        <taxon>Pseudonocardiaceae</taxon>
        <taxon>Amycolatopsis</taxon>
    </lineage>
</organism>
<protein>
    <submittedName>
        <fullName evidence="1">Serine/threonine protein phosphatase</fullName>
    </submittedName>
</protein>
<sequence length="339" mass="36991">MDIEAGPRGRARVWHHVEHGFGSLAIWTERVPGRGEDADPLAVFHRPTGMGLLAVFDGVGGSGRAAAGRTPLGVERTQAWIASRRVRGLVEEWFVSEHTAASAEGLATHIATRLGEDVPRRGRIRGSIHRELPTTFAGLTFDIDGSVLRWETLWAGDSRCYLLETGVGLQQLSRDDCDLGDALAQLVQDPPMTNVICANQPFRINASPGTADLPCVLLCATDGFFGYVDTPARFELLLLETLLSSQDCLHWAGQLAERVGSYTGDDASLAMAAFGFTDFAALRASFRARLDYLRQAHACPMDDVASAGRPALVTARERSWQAYRDGYERRIATGSREHL</sequence>
<comment type="caution">
    <text evidence="1">The sequence shown here is derived from an EMBL/GenBank/DDBJ whole genome shotgun (WGS) entry which is preliminary data.</text>
</comment>
<dbReference type="Proteomes" id="UP001440984">
    <property type="component" value="Unassembled WGS sequence"/>
</dbReference>
<dbReference type="SUPFAM" id="SSF81606">
    <property type="entry name" value="PP2C-like"/>
    <property type="match status" value="1"/>
</dbReference>
<accession>A0ABV0LEE8</accession>
<gene>
    <name evidence="1" type="ORF">ABJI51_15830</name>
</gene>